<dbReference type="InterPro" id="IPR011856">
    <property type="entry name" value="tRNA_endonuc-like_dom_sf"/>
</dbReference>
<dbReference type="AlphaFoldDB" id="A0A7W3LJR2"/>
<keyword evidence="3" id="KW-0378">Hydrolase</keyword>
<gene>
    <name evidence="3" type="ORF">HNR61_000956</name>
</gene>
<keyword evidence="3" id="KW-0540">Nuclease</keyword>
<dbReference type="EMBL" id="JACJIA010000001">
    <property type="protein sequence ID" value="MBA8949358.1"/>
    <property type="molecule type" value="Genomic_DNA"/>
</dbReference>
<dbReference type="PANTHER" id="PTHR34039:SF1">
    <property type="entry name" value="UPF0102 PROTEIN YRAN"/>
    <property type="match status" value="1"/>
</dbReference>
<protein>
    <recommendedName>
        <fullName evidence="2">UPF0102 protein HNR61_000956</fullName>
    </recommendedName>
</protein>
<dbReference type="GO" id="GO:0003676">
    <property type="term" value="F:nucleic acid binding"/>
    <property type="evidence" value="ECO:0007669"/>
    <property type="project" value="InterPro"/>
</dbReference>
<sequence>MTPRHIDLGRRGESAAAAHLAGLGWMILDRNWRCPEGELDIVAHDGRQHVACEVKTRASTALGEPVEAITPPKAARLRRLANRWAAEHRVPAALVRVDVLGLVSDGDGFLLDHLRGVC</sequence>
<accession>A0A7W3LJR2</accession>
<evidence type="ECO:0000256" key="1">
    <source>
        <dbReference type="ARBA" id="ARBA00006738"/>
    </source>
</evidence>
<dbReference type="Gene3D" id="3.40.1350.10">
    <property type="match status" value="1"/>
</dbReference>
<comment type="caution">
    <text evidence="3">The sequence shown here is derived from an EMBL/GenBank/DDBJ whole genome shotgun (WGS) entry which is preliminary data.</text>
</comment>
<dbReference type="InterPro" id="IPR003509">
    <property type="entry name" value="UPF0102_YraN-like"/>
</dbReference>
<dbReference type="Proteomes" id="UP000572680">
    <property type="component" value="Unassembled WGS sequence"/>
</dbReference>
<keyword evidence="4" id="KW-1185">Reference proteome</keyword>
<proteinExistence type="inferred from homology"/>
<keyword evidence="3" id="KW-0255">Endonuclease</keyword>
<dbReference type="PANTHER" id="PTHR34039">
    <property type="entry name" value="UPF0102 PROTEIN YRAN"/>
    <property type="match status" value="1"/>
</dbReference>
<evidence type="ECO:0000256" key="2">
    <source>
        <dbReference type="HAMAP-Rule" id="MF_00048"/>
    </source>
</evidence>
<reference evidence="3 4" key="1">
    <citation type="submission" date="2020-08" db="EMBL/GenBank/DDBJ databases">
        <title>Genomic Encyclopedia of Type Strains, Phase IV (KMG-IV): sequencing the most valuable type-strain genomes for metagenomic binning, comparative biology and taxonomic classification.</title>
        <authorList>
            <person name="Goeker M."/>
        </authorList>
    </citation>
    <scope>NUCLEOTIDE SEQUENCE [LARGE SCALE GENOMIC DNA]</scope>
    <source>
        <strain evidence="3 4">DSM 44197</strain>
    </source>
</reference>
<dbReference type="NCBIfam" id="NF009154">
    <property type="entry name" value="PRK12497.3-3"/>
    <property type="match status" value="1"/>
</dbReference>
<dbReference type="HAMAP" id="MF_00048">
    <property type="entry name" value="UPF0102"/>
    <property type="match status" value="1"/>
</dbReference>
<dbReference type="SUPFAM" id="SSF52980">
    <property type="entry name" value="Restriction endonuclease-like"/>
    <property type="match status" value="1"/>
</dbReference>
<dbReference type="InterPro" id="IPR011335">
    <property type="entry name" value="Restrct_endonuc-II-like"/>
</dbReference>
<evidence type="ECO:0000313" key="4">
    <source>
        <dbReference type="Proteomes" id="UP000572680"/>
    </source>
</evidence>
<organism evidence="3 4">
    <name type="scientific">Actinomadura namibiensis</name>
    <dbReference type="NCBI Taxonomy" id="182080"/>
    <lineage>
        <taxon>Bacteria</taxon>
        <taxon>Bacillati</taxon>
        <taxon>Actinomycetota</taxon>
        <taxon>Actinomycetes</taxon>
        <taxon>Streptosporangiales</taxon>
        <taxon>Thermomonosporaceae</taxon>
        <taxon>Actinomadura</taxon>
    </lineage>
</organism>
<dbReference type="Pfam" id="PF02021">
    <property type="entry name" value="UPF0102"/>
    <property type="match status" value="1"/>
</dbReference>
<evidence type="ECO:0000313" key="3">
    <source>
        <dbReference type="EMBL" id="MBA8949358.1"/>
    </source>
</evidence>
<name>A0A7W3LJR2_ACTNM</name>
<dbReference type="GO" id="GO:0004519">
    <property type="term" value="F:endonuclease activity"/>
    <property type="evidence" value="ECO:0007669"/>
    <property type="project" value="UniProtKB-KW"/>
</dbReference>
<comment type="similarity">
    <text evidence="1 2">Belongs to the UPF0102 family.</text>
</comment>
<dbReference type="RefSeq" id="WP_182841802.1">
    <property type="nucleotide sequence ID" value="NZ_BAAALP010000003.1"/>
</dbReference>